<comment type="similarity">
    <text evidence="1">Belongs to the TonB-dependent receptor family.</text>
</comment>
<dbReference type="AlphaFoldDB" id="A0A5B7SQ96"/>
<dbReference type="GO" id="GO:0009279">
    <property type="term" value="C:cell outer membrane"/>
    <property type="evidence" value="ECO:0007669"/>
    <property type="project" value="UniProtKB-SubCell"/>
</dbReference>
<keyword evidence="1" id="KW-0813">Transport</keyword>
<dbReference type="Proteomes" id="UP000310017">
    <property type="component" value="Chromosome"/>
</dbReference>
<feature type="chain" id="PRO_5022925398" description="TonB-dependent receptor plug domain-containing protein" evidence="2">
    <location>
        <begin position="21"/>
        <end position="156"/>
    </location>
</feature>
<feature type="signal peptide" evidence="2">
    <location>
        <begin position="1"/>
        <end position="20"/>
    </location>
</feature>
<dbReference type="SUPFAM" id="SSF56935">
    <property type="entry name" value="Porins"/>
    <property type="match status" value="2"/>
</dbReference>
<reference evidence="3 4" key="1">
    <citation type="submission" date="2019-05" db="EMBL/GenBank/DDBJ databases">
        <title>Genome sequencing of F202Z8.</title>
        <authorList>
            <person name="Kwon Y.M."/>
        </authorList>
    </citation>
    <scope>NUCLEOTIDE SEQUENCE [LARGE SCALE GENOMIC DNA]</scope>
    <source>
        <strain evidence="3 4">F202Z8</strain>
    </source>
</reference>
<keyword evidence="1" id="KW-1134">Transmembrane beta strand</keyword>
<dbReference type="Gene3D" id="2.170.130.10">
    <property type="entry name" value="TonB-dependent receptor, plug domain"/>
    <property type="match status" value="2"/>
</dbReference>
<sequence>MRKIIIALAFCFVSIVPMVAQDQLKMEIKEEKKPAVYIDGIQYDHAIFDLLDQSKIATVNVIKNEKAAQEYDAPNGVILITTKKASKKAASVEGNDQSIITGEEDPMVIIDGKISTKAVLSSMSPDTIATINILKGQAAIDQYNAPNGVILVHTKE</sequence>
<keyword evidence="4" id="KW-1185">Reference proteome</keyword>
<dbReference type="EMBL" id="CP040710">
    <property type="protein sequence ID" value="QCX00776.1"/>
    <property type="molecule type" value="Genomic_DNA"/>
</dbReference>
<dbReference type="RefSeq" id="WP_138853120.1">
    <property type="nucleotide sequence ID" value="NZ_CP040710.1"/>
</dbReference>
<gene>
    <name evidence="3" type="ORF">FGM00_11900</name>
</gene>
<dbReference type="OrthoDB" id="1202202at2"/>
<evidence type="ECO:0008006" key="5">
    <source>
        <dbReference type="Google" id="ProtNLM"/>
    </source>
</evidence>
<dbReference type="InterPro" id="IPR039426">
    <property type="entry name" value="TonB-dep_rcpt-like"/>
</dbReference>
<keyword evidence="1" id="KW-0812">Transmembrane</keyword>
<comment type="subcellular location">
    <subcellularLocation>
        <location evidence="1">Cell outer membrane</location>
        <topology evidence="1">Multi-pass membrane protein</topology>
    </subcellularLocation>
</comment>
<dbReference type="KEGG" id="asag:FGM00_11900"/>
<evidence type="ECO:0000313" key="3">
    <source>
        <dbReference type="EMBL" id="QCX00776.1"/>
    </source>
</evidence>
<evidence type="ECO:0000313" key="4">
    <source>
        <dbReference type="Proteomes" id="UP000310017"/>
    </source>
</evidence>
<keyword evidence="2" id="KW-0732">Signal</keyword>
<keyword evidence="1" id="KW-0998">Cell outer membrane</keyword>
<proteinExistence type="inferred from homology"/>
<name>A0A5B7SQ96_9FLAO</name>
<dbReference type="InterPro" id="IPR037066">
    <property type="entry name" value="Plug_dom_sf"/>
</dbReference>
<keyword evidence="1" id="KW-0472">Membrane</keyword>
<dbReference type="PROSITE" id="PS52016">
    <property type="entry name" value="TONB_DEPENDENT_REC_3"/>
    <property type="match status" value="1"/>
</dbReference>
<protein>
    <recommendedName>
        <fullName evidence="5">TonB-dependent receptor plug domain-containing protein</fullName>
    </recommendedName>
</protein>
<organism evidence="3 4">
    <name type="scientific">Aggregatimonas sangjinii</name>
    <dbReference type="NCBI Taxonomy" id="2583587"/>
    <lineage>
        <taxon>Bacteria</taxon>
        <taxon>Pseudomonadati</taxon>
        <taxon>Bacteroidota</taxon>
        <taxon>Flavobacteriia</taxon>
        <taxon>Flavobacteriales</taxon>
        <taxon>Flavobacteriaceae</taxon>
        <taxon>Aggregatimonas</taxon>
    </lineage>
</organism>
<evidence type="ECO:0000256" key="1">
    <source>
        <dbReference type="PROSITE-ProRule" id="PRU01360"/>
    </source>
</evidence>
<evidence type="ECO:0000256" key="2">
    <source>
        <dbReference type="SAM" id="SignalP"/>
    </source>
</evidence>
<accession>A0A5B7SQ96</accession>